<accession>A0A1M5MJ67</accession>
<evidence type="ECO:0000256" key="8">
    <source>
        <dbReference type="ARBA" id="ARBA00037998"/>
    </source>
</evidence>
<evidence type="ECO:0000256" key="5">
    <source>
        <dbReference type="ARBA" id="ARBA00022970"/>
    </source>
</evidence>
<dbReference type="GO" id="GO:0006865">
    <property type="term" value="P:amino acid transport"/>
    <property type="evidence" value="ECO:0007669"/>
    <property type="project" value="UniProtKB-KW"/>
</dbReference>
<evidence type="ECO:0000256" key="9">
    <source>
        <dbReference type="SAM" id="Phobius"/>
    </source>
</evidence>
<dbReference type="PANTHER" id="PTHR11795">
    <property type="entry name" value="BRANCHED-CHAIN AMINO ACID TRANSPORT SYSTEM PERMEASE PROTEIN LIVH"/>
    <property type="match status" value="1"/>
</dbReference>
<keyword evidence="2" id="KW-0813">Transport</keyword>
<evidence type="ECO:0000256" key="4">
    <source>
        <dbReference type="ARBA" id="ARBA00022692"/>
    </source>
</evidence>
<gene>
    <name evidence="10" type="ORF">SAMN04488135_101240</name>
</gene>
<evidence type="ECO:0000256" key="7">
    <source>
        <dbReference type="ARBA" id="ARBA00023136"/>
    </source>
</evidence>
<reference evidence="10 11" key="1">
    <citation type="submission" date="2016-11" db="EMBL/GenBank/DDBJ databases">
        <authorList>
            <person name="Jaros S."/>
            <person name="Januszkiewicz K."/>
            <person name="Wedrychowicz H."/>
        </authorList>
    </citation>
    <scope>NUCLEOTIDE SEQUENCE [LARGE SCALE GENOMIC DNA]</scope>
    <source>
        <strain evidence="10 11">CGMCC 1.10190</strain>
    </source>
</reference>
<feature type="transmembrane region" description="Helical" evidence="9">
    <location>
        <begin position="189"/>
        <end position="209"/>
    </location>
</feature>
<proteinExistence type="inferred from homology"/>
<evidence type="ECO:0000256" key="1">
    <source>
        <dbReference type="ARBA" id="ARBA00004651"/>
    </source>
</evidence>
<dbReference type="PANTHER" id="PTHR11795:SF442">
    <property type="entry name" value="ABC TRANSPORTER ATP-BINDING PROTEIN"/>
    <property type="match status" value="1"/>
</dbReference>
<dbReference type="Proteomes" id="UP000184226">
    <property type="component" value="Unassembled WGS sequence"/>
</dbReference>
<keyword evidence="3" id="KW-1003">Cell membrane</keyword>
<keyword evidence="11" id="KW-1185">Reference proteome</keyword>
<feature type="transmembrane region" description="Helical" evidence="9">
    <location>
        <begin position="6"/>
        <end position="34"/>
    </location>
</feature>
<evidence type="ECO:0000313" key="11">
    <source>
        <dbReference type="Proteomes" id="UP000184226"/>
    </source>
</evidence>
<evidence type="ECO:0000256" key="3">
    <source>
        <dbReference type="ARBA" id="ARBA00022475"/>
    </source>
</evidence>
<feature type="transmembrane region" description="Helical" evidence="9">
    <location>
        <begin position="91"/>
        <end position="113"/>
    </location>
</feature>
<dbReference type="InterPro" id="IPR001851">
    <property type="entry name" value="ABC_transp_permease"/>
</dbReference>
<feature type="transmembrane region" description="Helical" evidence="9">
    <location>
        <begin position="252"/>
        <end position="275"/>
    </location>
</feature>
<feature type="transmembrane region" description="Helical" evidence="9">
    <location>
        <begin position="221"/>
        <end position="245"/>
    </location>
</feature>
<dbReference type="GO" id="GO:0022857">
    <property type="term" value="F:transmembrane transporter activity"/>
    <property type="evidence" value="ECO:0007669"/>
    <property type="project" value="InterPro"/>
</dbReference>
<dbReference type="STRING" id="658167.SAMN04488135_101240"/>
<dbReference type="OrthoDB" id="9807115at2"/>
<dbReference type="EMBL" id="FQXE01000001">
    <property type="protein sequence ID" value="SHG77400.1"/>
    <property type="molecule type" value="Genomic_DNA"/>
</dbReference>
<keyword evidence="5" id="KW-0029">Amino-acid transport</keyword>
<comment type="subcellular location">
    <subcellularLocation>
        <location evidence="1">Cell membrane</location>
        <topology evidence="1">Multi-pass membrane protein</topology>
    </subcellularLocation>
</comment>
<dbReference type="InterPro" id="IPR052157">
    <property type="entry name" value="BCAA_transport_permease"/>
</dbReference>
<dbReference type="CDD" id="cd06582">
    <property type="entry name" value="TM_PBP1_LivH_like"/>
    <property type="match status" value="1"/>
</dbReference>
<organism evidence="10 11">
    <name type="scientific">Pollutimonas bauzanensis</name>
    <dbReference type="NCBI Taxonomy" id="658167"/>
    <lineage>
        <taxon>Bacteria</taxon>
        <taxon>Pseudomonadati</taxon>
        <taxon>Pseudomonadota</taxon>
        <taxon>Betaproteobacteria</taxon>
        <taxon>Burkholderiales</taxon>
        <taxon>Alcaligenaceae</taxon>
        <taxon>Pollutimonas</taxon>
    </lineage>
</organism>
<dbReference type="RefSeq" id="WP_073101186.1">
    <property type="nucleotide sequence ID" value="NZ_FQXE01000001.1"/>
</dbReference>
<comment type="similarity">
    <text evidence="8">Belongs to the binding-protein-dependent transport system permease family. LivHM subfamily.</text>
</comment>
<keyword evidence="7 9" id="KW-0472">Membrane</keyword>
<evidence type="ECO:0000256" key="2">
    <source>
        <dbReference type="ARBA" id="ARBA00022448"/>
    </source>
</evidence>
<dbReference type="GO" id="GO:0005886">
    <property type="term" value="C:plasma membrane"/>
    <property type="evidence" value="ECO:0007669"/>
    <property type="project" value="UniProtKB-SubCell"/>
</dbReference>
<name>A0A1M5MJ67_9BURK</name>
<keyword evidence="6 9" id="KW-1133">Transmembrane helix</keyword>
<feature type="transmembrane region" description="Helical" evidence="9">
    <location>
        <begin position="41"/>
        <end position="57"/>
    </location>
</feature>
<feature type="transmembrane region" description="Helical" evidence="9">
    <location>
        <begin position="63"/>
        <end position="84"/>
    </location>
</feature>
<dbReference type="AlphaFoldDB" id="A0A1M5MJ67"/>
<feature type="transmembrane region" description="Helical" evidence="9">
    <location>
        <begin position="133"/>
        <end position="157"/>
    </location>
</feature>
<keyword evidence="4 9" id="KW-0812">Transmembrane</keyword>
<dbReference type="Pfam" id="PF02653">
    <property type="entry name" value="BPD_transp_2"/>
    <property type="match status" value="1"/>
</dbReference>
<evidence type="ECO:0000256" key="6">
    <source>
        <dbReference type="ARBA" id="ARBA00022989"/>
    </source>
</evidence>
<protein>
    <submittedName>
        <fullName evidence="10">Amino acid/amide ABC transporter membrane protein 1, HAAT family (TC 3.A.1.4.-)</fullName>
    </submittedName>
</protein>
<sequence>MDSFISAGLIGLALGAQYALLALGFTLIFGILGVVNFAHGGFYLLGGYAAYVCVSWFGIPYPLAVVCAALATAALGYLFELLLLERVIDNHLATLILTLGLYLVICTAVVVVFGPDAPLFQFPVDGVLRFGGVYLPLANLVVFAICFAAIGVTYGLLYRTNFGRSLRALSEDRSVAVALGIRAKLMFPLAFALATGLAGMTGALVTPILSLTPHAGDPVLAASFLVVILGGLGSLSGATVAAFLVGLVEAYAAVYLGGSKGALMLFVLVLIVLLVRPTGLMGVPTRGA</sequence>
<evidence type="ECO:0000313" key="10">
    <source>
        <dbReference type="EMBL" id="SHG77400.1"/>
    </source>
</evidence>